<reference evidence="18 19" key="2">
    <citation type="journal article" date="2016" name="Environ. Microbiol. Rep.">
        <title>Metagenomic evidence for the presence of phototrophic Gemmatimonadetes bacteria in diverse environments.</title>
        <authorList>
            <person name="Zeng Y."/>
            <person name="Baumbach J."/>
            <person name="Barbosa E.G."/>
            <person name="Azevedo V."/>
            <person name="Zhang C."/>
            <person name="Koblizek M."/>
        </authorList>
    </citation>
    <scope>NUCLEOTIDE SEQUENCE [LARGE SCALE GENOMIC DNA]</scope>
    <source>
        <strain evidence="18 19">AP64</strain>
    </source>
</reference>
<dbReference type="InterPro" id="IPR036890">
    <property type="entry name" value="HATPase_C_sf"/>
</dbReference>
<evidence type="ECO:0000256" key="2">
    <source>
        <dbReference type="ARBA" id="ARBA00004496"/>
    </source>
</evidence>
<dbReference type="InterPro" id="IPR036641">
    <property type="entry name" value="HPT_dom_sf"/>
</dbReference>
<dbReference type="PRINTS" id="PR00344">
    <property type="entry name" value="BCTRLSENSOR"/>
</dbReference>
<dbReference type="PROSITE" id="PS50109">
    <property type="entry name" value="HIS_KIN"/>
    <property type="match status" value="1"/>
</dbReference>
<evidence type="ECO:0000256" key="5">
    <source>
        <dbReference type="ARBA" id="ARBA00022490"/>
    </source>
</evidence>
<evidence type="ECO:0000256" key="13">
    <source>
        <dbReference type="ARBA" id="ARBA00035100"/>
    </source>
</evidence>
<dbReference type="RefSeq" id="WP_026850505.1">
    <property type="nucleotide sequence ID" value="NZ_CP011454.1"/>
</dbReference>
<evidence type="ECO:0000313" key="18">
    <source>
        <dbReference type="EMBL" id="AMW04748.1"/>
    </source>
</evidence>
<dbReference type="SUPFAM" id="SSF47226">
    <property type="entry name" value="Histidine-containing phosphotransfer domain, HPT domain"/>
    <property type="match status" value="1"/>
</dbReference>
<dbReference type="PROSITE" id="PS50894">
    <property type="entry name" value="HPT"/>
    <property type="match status" value="1"/>
</dbReference>
<keyword evidence="19" id="KW-1185">Reference proteome</keyword>
<evidence type="ECO:0000256" key="3">
    <source>
        <dbReference type="ARBA" id="ARBA00012438"/>
    </source>
</evidence>
<dbReference type="Gene3D" id="2.30.30.40">
    <property type="entry name" value="SH3 Domains"/>
    <property type="match status" value="1"/>
</dbReference>
<dbReference type="PANTHER" id="PTHR43395">
    <property type="entry name" value="SENSOR HISTIDINE KINASE CHEA"/>
    <property type="match status" value="1"/>
</dbReference>
<evidence type="ECO:0000256" key="11">
    <source>
        <dbReference type="ARBA" id="ARBA00022840"/>
    </source>
</evidence>
<dbReference type="InterPro" id="IPR004358">
    <property type="entry name" value="Sig_transdc_His_kin-like_C"/>
</dbReference>
<dbReference type="InterPro" id="IPR036061">
    <property type="entry name" value="CheW-like_dom_sf"/>
</dbReference>
<keyword evidence="11" id="KW-0067">ATP-binding</keyword>
<comment type="function">
    <text evidence="13">Involved in the transmission of sensory signals from the chemoreceptors to the flagellar motors. CheA is autophosphorylated; it can transfer its phosphate group to either CheB or CheY.</text>
</comment>
<evidence type="ECO:0000256" key="1">
    <source>
        <dbReference type="ARBA" id="ARBA00000085"/>
    </source>
</evidence>
<dbReference type="STRING" id="1379270.GEMMAAP_07660"/>
<gene>
    <name evidence="18" type="ORF">GEMMAAP_07660</name>
</gene>
<dbReference type="AlphaFoldDB" id="A0A143BIC1"/>
<dbReference type="PANTHER" id="PTHR43395:SF10">
    <property type="entry name" value="CHEMOTAXIS PROTEIN CHEA"/>
    <property type="match status" value="1"/>
</dbReference>
<dbReference type="GO" id="GO:0005524">
    <property type="term" value="F:ATP binding"/>
    <property type="evidence" value="ECO:0007669"/>
    <property type="project" value="UniProtKB-KW"/>
</dbReference>
<reference evidence="18 19" key="1">
    <citation type="journal article" date="2014" name="Proc. Natl. Acad. Sci. U.S.A.">
        <title>Functional type 2 photosynthetic reaction centers found in the rare bacterial phylum Gemmatimonadetes.</title>
        <authorList>
            <person name="Zeng Y."/>
            <person name="Feng F."/>
            <person name="Medova H."/>
            <person name="Dean J."/>
            <person name="Koblizek M."/>
        </authorList>
    </citation>
    <scope>NUCLEOTIDE SEQUENCE [LARGE SCALE GENOMIC DNA]</scope>
    <source>
        <strain evidence="18 19">AP64</strain>
    </source>
</reference>
<name>A0A143BIC1_9BACT</name>
<evidence type="ECO:0000256" key="8">
    <source>
        <dbReference type="ARBA" id="ARBA00022679"/>
    </source>
</evidence>
<dbReference type="Gene3D" id="3.30.565.10">
    <property type="entry name" value="Histidine kinase-like ATPase, C-terminal domain"/>
    <property type="match status" value="1"/>
</dbReference>
<evidence type="ECO:0000256" key="10">
    <source>
        <dbReference type="ARBA" id="ARBA00022777"/>
    </source>
</evidence>
<dbReference type="EMBL" id="CP011454">
    <property type="protein sequence ID" value="AMW04748.1"/>
    <property type="molecule type" value="Genomic_DNA"/>
</dbReference>
<dbReference type="SUPFAM" id="SSF55052">
    <property type="entry name" value="CheY-binding domain of CheA"/>
    <property type="match status" value="1"/>
</dbReference>
<keyword evidence="5" id="KW-0963">Cytoplasm</keyword>
<dbReference type="InterPro" id="IPR051315">
    <property type="entry name" value="Bact_Chemotaxis_CheA"/>
</dbReference>
<keyword evidence="12" id="KW-0902">Two-component regulatory system</keyword>
<dbReference type="SUPFAM" id="SSF50341">
    <property type="entry name" value="CheW-like"/>
    <property type="match status" value="1"/>
</dbReference>
<dbReference type="InterPro" id="IPR005467">
    <property type="entry name" value="His_kinase_dom"/>
</dbReference>
<dbReference type="SMART" id="SM00387">
    <property type="entry name" value="HATPase_c"/>
    <property type="match status" value="1"/>
</dbReference>
<feature type="domain" description="Histidine kinase" evidence="15">
    <location>
        <begin position="272"/>
        <end position="516"/>
    </location>
</feature>
<evidence type="ECO:0000256" key="12">
    <source>
        <dbReference type="ARBA" id="ARBA00023012"/>
    </source>
</evidence>
<dbReference type="InterPro" id="IPR004105">
    <property type="entry name" value="CheA-like_dim"/>
</dbReference>
<evidence type="ECO:0000259" key="16">
    <source>
        <dbReference type="PROSITE" id="PS50851"/>
    </source>
</evidence>
<feature type="domain" description="HPt" evidence="17">
    <location>
        <begin position="1"/>
        <end position="110"/>
    </location>
</feature>
<dbReference type="EC" id="2.7.13.3" evidence="3"/>
<dbReference type="InterPro" id="IPR035891">
    <property type="entry name" value="CheY-binding_CheA"/>
</dbReference>
<dbReference type="OrthoDB" id="9803176at2"/>
<comment type="catalytic activity">
    <reaction evidence="1">
        <text>ATP + protein L-histidine = ADP + protein N-phospho-L-histidine.</text>
        <dbReference type="EC" id="2.7.13.3"/>
    </reaction>
</comment>
<dbReference type="Pfam" id="PF02895">
    <property type="entry name" value="H-kinase_dim"/>
    <property type="match status" value="1"/>
</dbReference>
<dbReference type="Proteomes" id="UP000076404">
    <property type="component" value="Chromosome"/>
</dbReference>
<dbReference type="eggNOG" id="COG0643">
    <property type="taxonomic scope" value="Bacteria"/>
</dbReference>
<dbReference type="GO" id="GO:0000155">
    <property type="term" value="F:phosphorelay sensor kinase activity"/>
    <property type="evidence" value="ECO:0007669"/>
    <property type="project" value="InterPro"/>
</dbReference>
<dbReference type="Gene3D" id="3.30.70.1110">
    <property type="entry name" value="Histidine kinase CheA-like, P2 response regulator-binding domain"/>
    <property type="match status" value="1"/>
</dbReference>
<organism evidence="18 19">
    <name type="scientific">Gemmatimonas phototrophica</name>
    <dbReference type="NCBI Taxonomy" id="1379270"/>
    <lineage>
        <taxon>Bacteria</taxon>
        <taxon>Pseudomonadati</taxon>
        <taxon>Gemmatimonadota</taxon>
        <taxon>Gemmatimonadia</taxon>
        <taxon>Gemmatimonadales</taxon>
        <taxon>Gemmatimonadaceae</taxon>
        <taxon>Gemmatimonas</taxon>
    </lineage>
</organism>
<proteinExistence type="predicted"/>
<keyword evidence="7 14" id="KW-0597">Phosphoprotein</keyword>
<dbReference type="InterPro" id="IPR010808">
    <property type="entry name" value="CheA_P2-bd"/>
</dbReference>
<evidence type="ECO:0000259" key="15">
    <source>
        <dbReference type="PROSITE" id="PS50109"/>
    </source>
</evidence>
<evidence type="ECO:0000256" key="9">
    <source>
        <dbReference type="ARBA" id="ARBA00022741"/>
    </source>
</evidence>
<dbReference type="Gene3D" id="1.10.287.560">
    <property type="entry name" value="Histidine kinase CheA-like, homodimeric domain"/>
    <property type="match status" value="1"/>
</dbReference>
<keyword evidence="10" id="KW-0418">Kinase</keyword>
<protein>
    <recommendedName>
        <fullName evidence="4">Chemotaxis protein CheA</fullName>
        <ecNumber evidence="3">2.7.13.3</ecNumber>
    </recommendedName>
</protein>
<keyword evidence="9" id="KW-0547">Nucleotide-binding</keyword>
<keyword evidence="8" id="KW-0808">Transferase</keyword>
<dbReference type="Pfam" id="PF01627">
    <property type="entry name" value="Hpt"/>
    <property type="match status" value="1"/>
</dbReference>
<dbReference type="SMART" id="SM01231">
    <property type="entry name" value="H-kinase_dim"/>
    <property type="match status" value="1"/>
</dbReference>
<dbReference type="Pfam" id="PF07194">
    <property type="entry name" value="P2"/>
    <property type="match status" value="1"/>
</dbReference>
<dbReference type="InterPro" id="IPR008207">
    <property type="entry name" value="Sig_transdc_His_kin_Hpt_dom"/>
</dbReference>
<dbReference type="InterPro" id="IPR037052">
    <property type="entry name" value="CheA-like_P2_sf"/>
</dbReference>
<keyword evidence="6" id="KW-0145">Chemotaxis</keyword>
<dbReference type="InterPro" id="IPR003594">
    <property type="entry name" value="HATPase_dom"/>
</dbReference>
<dbReference type="SMART" id="SM00260">
    <property type="entry name" value="CheW"/>
    <property type="match status" value="1"/>
</dbReference>
<dbReference type="SMART" id="SM00073">
    <property type="entry name" value="HPT"/>
    <property type="match status" value="1"/>
</dbReference>
<accession>A0A143BIC1</accession>
<comment type="subcellular location">
    <subcellularLocation>
        <location evidence="2">Cytoplasm</location>
    </subcellularLocation>
</comment>
<dbReference type="CDD" id="cd00088">
    <property type="entry name" value="HPT"/>
    <property type="match status" value="1"/>
</dbReference>
<dbReference type="GO" id="GO:0005737">
    <property type="term" value="C:cytoplasm"/>
    <property type="evidence" value="ECO:0007669"/>
    <property type="project" value="UniProtKB-SubCell"/>
</dbReference>
<dbReference type="Pfam" id="PF02518">
    <property type="entry name" value="HATPase_c"/>
    <property type="match status" value="1"/>
</dbReference>
<evidence type="ECO:0000256" key="14">
    <source>
        <dbReference type="PROSITE-ProRule" id="PRU00110"/>
    </source>
</evidence>
<dbReference type="PROSITE" id="PS50851">
    <property type="entry name" value="CHEW"/>
    <property type="match status" value="1"/>
</dbReference>
<dbReference type="SUPFAM" id="SSF47384">
    <property type="entry name" value="Homodimeric domain of signal transducing histidine kinase"/>
    <property type="match status" value="1"/>
</dbReference>
<feature type="domain" description="CheW-like" evidence="16">
    <location>
        <begin position="518"/>
        <end position="657"/>
    </location>
</feature>
<dbReference type="Pfam" id="PF01584">
    <property type="entry name" value="CheW"/>
    <property type="match status" value="1"/>
</dbReference>
<dbReference type="InterPro" id="IPR037006">
    <property type="entry name" value="CheA-like_homodim_sf"/>
</dbReference>
<dbReference type="Gene3D" id="1.20.120.160">
    <property type="entry name" value="HPT domain"/>
    <property type="match status" value="1"/>
</dbReference>
<dbReference type="InterPro" id="IPR036097">
    <property type="entry name" value="HisK_dim/P_sf"/>
</dbReference>
<dbReference type="KEGG" id="gph:GEMMAAP_07660"/>
<sequence length="657" mass="69943">MDAARYAALFQAEAREHLAELDAALLALEASVRDGADAVVTSAHVATLFRGMHTIKGMAGSMGYTAVEKVSHALESRCEPLRSGDEPLHADLLALIFEGTDVLRTAIDDAARGVETPSATIGSLLVRLRRPVSTGAAPVGGTPSVVSADSATRVGMADSAPDVANVRHVDVRLVSDCPLKGVRAMLVLAKLGPLGQVRATHPEQSRWQEDGFDGVFRVTLVSDAAEDTLVQAAMAAGDVSRVQVRLPALTSQVARQAADAASVPEATRTVRIDARRLDTLLDLVGELVITRDRLLRAIEAEDHPDRDVQRAARDAARLVSAMQDEVLQARLLPVGQVFDRFPRLVRDVSRELGKDVSFVMEGREIELDRSLLDAIGDPILHLLRNALDHGIEEPAVREAAGKAPRGELILRAARDRAAVIIQVQDDGRGIHRETVLHRALEQGLVPPDTAVLTDELLLQVIAHPGFSTARRVTNLSGRGVGVDVVNTRVRALGGQLEIESIEGLGTVVTLRLPVTLAITRALLVEVRGSTFALPATHVEEAMEYHESLRVHHAGGPAVTIRDEVVPLVALGERFGLVRSSTLENVNASAPGSGVDQHLAIVEAGGRRVALLVDALVAQQDIVVKPLDVVRGASPWFSGATVLGDGSPALIIDVPSVV</sequence>
<dbReference type="GO" id="GO:0006935">
    <property type="term" value="P:chemotaxis"/>
    <property type="evidence" value="ECO:0007669"/>
    <property type="project" value="UniProtKB-KW"/>
</dbReference>
<evidence type="ECO:0000256" key="7">
    <source>
        <dbReference type="ARBA" id="ARBA00022553"/>
    </source>
</evidence>
<feature type="modified residue" description="Phosphohistidine" evidence="14">
    <location>
        <position position="53"/>
    </location>
</feature>
<dbReference type="SUPFAM" id="SSF55874">
    <property type="entry name" value="ATPase domain of HSP90 chaperone/DNA topoisomerase II/histidine kinase"/>
    <property type="match status" value="1"/>
</dbReference>
<evidence type="ECO:0000313" key="19">
    <source>
        <dbReference type="Proteomes" id="UP000076404"/>
    </source>
</evidence>
<dbReference type="InterPro" id="IPR002545">
    <property type="entry name" value="CheW-lke_dom"/>
</dbReference>
<evidence type="ECO:0000256" key="4">
    <source>
        <dbReference type="ARBA" id="ARBA00021495"/>
    </source>
</evidence>
<evidence type="ECO:0000256" key="6">
    <source>
        <dbReference type="ARBA" id="ARBA00022500"/>
    </source>
</evidence>
<dbReference type="FunFam" id="3.30.565.10:FF:000016">
    <property type="entry name" value="Chemotaxis protein CheA, putative"/>
    <property type="match status" value="1"/>
</dbReference>
<evidence type="ECO:0000259" key="17">
    <source>
        <dbReference type="PROSITE" id="PS50894"/>
    </source>
</evidence>